<evidence type="ECO:0000313" key="10">
    <source>
        <dbReference type="EMBL" id="BDU50585.1"/>
    </source>
</evidence>
<dbReference type="GO" id="GO:0044874">
    <property type="term" value="P:lipoprotein localization to outer membrane"/>
    <property type="evidence" value="ECO:0007669"/>
    <property type="project" value="TreeGrafter"/>
</dbReference>
<evidence type="ECO:0000256" key="4">
    <source>
        <dbReference type="ARBA" id="ARBA00022692"/>
    </source>
</evidence>
<proteinExistence type="inferred from homology"/>
<evidence type="ECO:0000256" key="7">
    <source>
        <dbReference type="SAM" id="Phobius"/>
    </source>
</evidence>
<evidence type="ECO:0000313" key="11">
    <source>
        <dbReference type="Proteomes" id="UP001321582"/>
    </source>
</evidence>
<evidence type="ECO:0000256" key="2">
    <source>
        <dbReference type="ARBA" id="ARBA00005236"/>
    </source>
</evidence>
<dbReference type="InterPro" id="IPR025857">
    <property type="entry name" value="MacB_PCD"/>
</dbReference>
<dbReference type="GO" id="GO:0098797">
    <property type="term" value="C:plasma membrane protein complex"/>
    <property type="evidence" value="ECO:0007669"/>
    <property type="project" value="TreeGrafter"/>
</dbReference>
<keyword evidence="11" id="KW-1185">Reference proteome</keyword>
<gene>
    <name evidence="10" type="ORF">HLVA_11540</name>
</gene>
<evidence type="ECO:0000256" key="1">
    <source>
        <dbReference type="ARBA" id="ARBA00004651"/>
    </source>
</evidence>
<feature type="transmembrane region" description="Helical" evidence="7">
    <location>
        <begin position="354"/>
        <end position="374"/>
    </location>
</feature>
<protein>
    <submittedName>
        <fullName evidence="10">Membrane protein</fullName>
    </submittedName>
</protein>
<dbReference type="InterPro" id="IPR051447">
    <property type="entry name" value="Lipoprotein-release_system"/>
</dbReference>
<comment type="similarity">
    <text evidence="2">Belongs to the ABC-4 integral membrane protein family. LolC/E subfamily.</text>
</comment>
<dbReference type="Pfam" id="PF02687">
    <property type="entry name" value="FtsX"/>
    <property type="match status" value="1"/>
</dbReference>
<dbReference type="EMBL" id="AP027059">
    <property type="protein sequence ID" value="BDU50585.1"/>
    <property type="molecule type" value="Genomic_DNA"/>
</dbReference>
<reference evidence="10 11" key="1">
    <citation type="submission" date="2022-11" db="EMBL/GenBank/DDBJ databases">
        <title>Haliovirga abyssi gen. nov., sp. nov., a mesophilic fermentative bacterium isolated from the Iheya North hydrothermal field and the proposal of Haliovirgaceae fam. nov.</title>
        <authorList>
            <person name="Miyazaki U."/>
            <person name="Tame A."/>
            <person name="Miyazaki J."/>
            <person name="Takai K."/>
            <person name="Sawayama S."/>
            <person name="Kitajima M."/>
            <person name="Okamoto A."/>
            <person name="Nakagawa S."/>
        </authorList>
    </citation>
    <scope>NUCLEOTIDE SEQUENCE [LARGE SCALE GENOMIC DNA]</scope>
    <source>
        <strain evidence="10 11">IC12</strain>
    </source>
</reference>
<evidence type="ECO:0000259" key="9">
    <source>
        <dbReference type="Pfam" id="PF12704"/>
    </source>
</evidence>
<dbReference type="AlphaFoldDB" id="A0AAU9DYR7"/>
<dbReference type="Pfam" id="PF12704">
    <property type="entry name" value="MacB_PCD"/>
    <property type="match status" value="1"/>
</dbReference>
<feature type="transmembrane region" description="Helical" evidence="7">
    <location>
        <begin position="19"/>
        <end position="42"/>
    </location>
</feature>
<evidence type="ECO:0000256" key="6">
    <source>
        <dbReference type="ARBA" id="ARBA00023136"/>
    </source>
</evidence>
<dbReference type="InterPro" id="IPR003838">
    <property type="entry name" value="ABC3_permease_C"/>
</dbReference>
<evidence type="ECO:0000256" key="3">
    <source>
        <dbReference type="ARBA" id="ARBA00022475"/>
    </source>
</evidence>
<feature type="domain" description="MacB-like periplasmic core" evidence="9">
    <location>
        <begin position="18"/>
        <end position="222"/>
    </location>
</feature>
<keyword evidence="6 7" id="KW-0472">Membrane</keyword>
<dbReference type="Proteomes" id="UP001321582">
    <property type="component" value="Chromosome"/>
</dbReference>
<dbReference type="KEGG" id="haby:HLVA_11540"/>
<keyword evidence="5 7" id="KW-1133">Transmembrane helix</keyword>
<dbReference type="PANTHER" id="PTHR30489">
    <property type="entry name" value="LIPOPROTEIN-RELEASING SYSTEM TRANSMEMBRANE PROTEIN LOLE"/>
    <property type="match status" value="1"/>
</dbReference>
<dbReference type="RefSeq" id="WP_307903449.1">
    <property type="nucleotide sequence ID" value="NZ_AP027059.1"/>
</dbReference>
<sequence>MVELFIATKHIKERKKQSIISVIGIAIGMIVLLVSLGIASGLDENMIKNILSMTAHITLTNSESSISDYTEMEKKISSIKGVKSVAAVYDTQGIIKYEDVSGNYVSGISIKGISEEDAIKNLHFDKKIIKGHLKFDKLSSIIVGKELFNALGAKLGDKVKIISSENKELNLTIVGVFQSGFYDFDTSLVIIPLRTVQILSDSGDTTTSLEVKIKNIYAAKKIGEEIFNKTGLAYRTWSEKNRNLLRALSLEKMVMILVLSLIIIISGFVVGVILNTLVREKTKDIGVLRAIGYSKDNIMKIFLLEGLILGVVGIILGIVISGIILYILKTYSISFLSQIYYIDKLPVNISWREFAVVSGATFIIVLISSIFPAYKAANLKPVEALKYE</sequence>
<feature type="transmembrane region" description="Helical" evidence="7">
    <location>
        <begin position="253"/>
        <end position="278"/>
    </location>
</feature>
<feature type="domain" description="ABC3 transporter permease C-terminal" evidence="8">
    <location>
        <begin position="257"/>
        <end position="381"/>
    </location>
</feature>
<evidence type="ECO:0000256" key="5">
    <source>
        <dbReference type="ARBA" id="ARBA00022989"/>
    </source>
</evidence>
<dbReference type="PANTHER" id="PTHR30489:SF0">
    <property type="entry name" value="LIPOPROTEIN-RELEASING SYSTEM TRANSMEMBRANE PROTEIN LOLE"/>
    <property type="match status" value="1"/>
</dbReference>
<organism evidence="10 11">
    <name type="scientific">Haliovirga abyssi</name>
    <dbReference type="NCBI Taxonomy" id="2996794"/>
    <lineage>
        <taxon>Bacteria</taxon>
        <taxon>Fusobacteriati</taxon>
        <taxon>Fusobacteriota</taxon>
        <taxon>Fusobacteriia</taxon>
        <taxon>Fusobacteriales</taxon>
        <taxon>Haliovirgaceae</taxon>
        <taxon>Haliovirga</taxon>
    </lineage>
</organism>
<keyword evidence="3" id="KW-1003">Cell membrane</keyword>
<accession>A0AAU9DYR7</accession>
<keyword evidence="4 7" id="KW-0812">Transmembrane</keyword>
<comment type="subcellular location">
    <subcellularLocation>
        <location evidence="1">Cell membrane</location>
        <topology evidence="1">Multi-pass membrane protein</topology>
    </subcellularLocation>
</comment>
<evidence type="ECO:0000259" key="8">
    <source>
        <dbReference type="Pfam" id="PF02687"/>
    </source>
</evidence>
<name>A0AAU9DYR7_9FUSO</name>
<feature type="transmembrane region" description="Helical" evidence="7">
    <location>
        <begin position="299"/>
        <end position="328"/>
    </location>
</feature>